<dbReference type="PANTHER" id="PTHR36924:SF1">
    <property type="entry name" value="ANTITOXIN HIGA-1"/>
    <property type="match status" value="1"/>
</dbReference>
<dbReference type="Gene3D" id="1.10.260.40">
    <property type="entry name" value="lambda repressor-like DNA-binding domains"/>
    <property type="match status" value="1"/>
</dbReference>
<evidence type="ECO:0000256" key="1">
    <source>
        <dbReference type="ARBA" id="ARBA00023125"/>
    </source>
</evidence>
<evidence type="ECO:0000313" key="4">
    <source>
        <dbReference type="Proteomes" id="UP000343317"/>
    </source>
</evidence>
<name>A0A5E4XXD9_9BURK</name>
<proteinExistence type="predicted"/>
<dbReference type="EMBL" id="CABPSM010000014">
    <property type="protein sequence ID" value="VVE40752.1"/>
    <property type="molecule type" value="Genomic_DNA"/>
</dbReference>
<accession>A0A5E4XXD9</accession>
<dbReference type="InterPro" id="IPR001387">
    <property type="entry name" value="Cro/C1-type_HTH"/>
</dbReference>
<feature type="domain" description="HTH cro/C1-type" evidence="2">
    <location>
        <begin position="1"/>
        <end position="44"/>
    </location>
</feature>
<dbReference type="InterPro" id="IPR013430">
    <property type="entry name" value="Toxin_antidote_HigA"/>
</dbReference>
<dbReference type="AlphaFoldDB" id="A0A5E4XXD9"/>
<dbReference type="RefSeq" id="WP_150622520.1">
    <property type="nucleotide sequence ID" value="NZ_CABPSM010000014.1"/>
</dbReference>
<keyword evidence="1" id="KW-0238">DNA-binding</keyword>
<dbReference type="NCBIfam" id="TIGR02607">
    <property type="entry name" value="antidote_HigA"/>
    <property type="match status" value="1"/>
</dbReference>
<dbReference type="InterPro" id="IPR010982">
    <property type="entry name" value="Lambda_DNA-bd_dom_sf"/>
</dbReference>
<organism evidence="3 4">
    <name type="scientific">Pandoraea horticolens</name>
    <dbReference type="NCBI Taxonomy" id="2508298"/>
    <lineage>
        <taxon>Bacteria</taxon>
        <taxon>Pseudomonadati</taxon>
        <taxon>Pseudomonadota</taxon>
        <taxon>Betaproteobacteria</taxon>
        <taxon>Burkholderiales</taxon>
        <taxon>Burkholderiaceae</taxon>
        <taxon>Pandoraea</taxon>
    </lineage>
</organism>
<dbReference type="Proteomes" id="UP000343317">
    <property type="component" value="Unassembled WGS sequence"/>
</dbReference>
<dbReference type="GO" id="GO:0003677">
    <property type="term" value="F:DNA binding"/>
    <property type="evidence" value="ECO:0007669"/>
    <property type="project" value="UniProtKB-KW"/>
</dbReference>
<dbReference type="SUPFAM" id="SSF47413">
    <property type="entry name" value="lambda repressor-like DNA-binding domains"/>
    <property type="match status" value="1"/>
</dbReference>
<reference evidence="3 4" key="1">
    <citation type="submission" date="2019-08" db="EMBL/GenBank/DDBJ databases">
        <authorList>
            <person name="Peeters C."/>
        </authorList>
    </citation>
    <scope>NUCLEOTIDE SEQUENCE [LARGE SCALE GENOMIC DNA]</scope>
    <source>
        <strain evidence="3 4">LMG 31112</strain>
    </source>
</reference>
<dbReference type="CDD" id="cd00093">
    <property type="entry name" value="HTH_XRE"/>
    <property type="match status" value="1"/>
</dbReference>
<dbReference type="Pfam" id="PF01381">
    <property type="entry name" value="HTH_3"/>
    <property type="match status" value="1"/>
</dbReference>
<evidence type="ECO:0000259" key="2">
    <source>
        <dbReference type="PROSITE" id="PS50943"/>
    </source>
</evidence>
<evidence type="ECO:0000313" key="3">
    <source>
        <dbReference type="EMBL" id="VVE40752.1"/>
    </source>
</evidence>
<protein>
    <submittedName>
        <fullName evidence="3">XRE family transcriptional regulator</fullName>
    </submittedName>
</protein>
<gene>
    <name evidence="3" type="ORF">PHO31112_04133</name>
</gene>
<dbReference type="PANTHER" id="PTHR36924">
    <property type="entry name" value="ANTITOXIN HIGA-1"/>
    <property type="match status" value="1"/>
</dbReference>
<keyword evidence="4" id="KW-1185">Reference proteome</keyword>
<sequence length="78" mass="8816">MRKLAKVIDVPPRRINEIVLGKRAITVDTALRLGAFFGVDAQSWLNLQNQYDAEIARANMADVLREIKRRARDILAVA</sequence>
<dbReference type="PROSITE" id="PS50943">
    <property type="entry name" value="HTH_CROC1"/>
    <property type="match status" value="1"/>
</dbReference>